<dbReference type="Pfam" id="PF03033">
    <property type="entry name" value="Glyco_transf_28"/>
    <property type="match status" value="1"/>
</dbReference>
<dbReference type="PANTHER" id="PTHR48050">
    <property type="entry name" value="STEROL 3-BETA-GLUCOSYLTRANSFERASE"/>
    <property type="match status" value="1"/>
</dbReference>
<dbReference type="PANTHER" id="PTHR48050:SF27">
    <property type="entry name" value="GLUCOSYLTRANSFERASE, PUTATIVE (AFU_ORTHOLOGUE AFUA_7G04880)-RELATED"/>
    <property type="match status" value="1"/>
</dbReference>
<reference evidence="5 6" key="1">
    <citation type="journal article" date="2021" name="Nat. Commun.">
        <title>Genetic determinants of endophytism in the Arabidopsis root mycobiome.</title>
        <authorList>
            <person name="Mesny F."/>
            <person name="Miyauchi S."/>
            <person name="Thiergart T."/>
            <person name="Pickel B."/>
            <person name="Atanasova L."/>
            <person name="Karlsson M."/>
            <person name="Huettel B."/>
            <person name="Barry K.W."/>
            <person name="Haridas S."/>
            <person name="Chen C."/>
            <person name="Bauer D."/>
            <person name="Andreopoulos W."/>
            <person name="Pangilinan J."/>
            <person name="LaButti K."/>
            <person name="Riley R."/>
            <person name="Lipzen A."/>
            <person name="Clum A."/>
            <person name="Drula E."/>
            <person name="Henrissat B."/>
            <person name="Kohler A."/>
            <person name="Grigoriev I.V."/>
            <person name="Martin F.M."/>
            <person name="Hacquard S."/>
        </authorList>
    </citation>
    <scope>NUCLEOTIDE SEQUENCE [LARGE SCALE GENOMIC DNA]</scope>
    <source>
        <strain evidence="5 6">MPI-SDFR-AT-0080</strain>
    </source>
</reference>
<proteinExistence type="predicted"/>
<feature type="domain" description="Glycosyltransferase family 28 N-terminal" evidence="3">
    <location>
        <begin position="215"/>
        <end position="363"/>
    </location>
</feature>
<evidence type="ECO:0000256" key="1">
    <source>
        <dbReference type="ARBA" id="ARBA00022679"/>
    </source>
</evidence>
<feature type="region of interest" description="Disordered" evidence="2">
    <location>
        <begin position="834"/>
        <end position="860"/>
    </location>
</feature>
<dbReference type="CDD" id="cd03784">
    <property type="entry name" value="GT1_Gtf-like"/>
    <property type="match status" value="1"/>
</dbReference>
<evidence type="ECO:0000256" key="2">
    <source>
        <dbReference type="SAM" id="MobiDB-lite"/>
    </source>
</evidence>
<protein>
    <submittedName>
        <fullName evidence="5">Sterol glucosyltransferase</fullName>
    </submittedName>
</protein>
<dbReference type="Pfam" id="PF06722">
    <property type="entry name" value="EryCIII-like_C"/>
    <property type="match status" value="1"/>
</dbReference>
<accession>A0ABQ8G596</accession>
<feature type="domain" description="Erythromycin biosynthesis protein CIII-like C-terminal" evidence="4">
    <location>
        <begin position="523"/>
        <end position="623"/>
    </location>
</feature>
<dbReference type="Gene3D" id="3.40.50.2000">
    <property type="entry name" value="Glycogen Phosphorylase B"/>
    <property type="match status" value="2"/>
</dbReference>
<feature type="compositionally biased region" description="Low complexity" evidence="2">
    <location>
        <begin position="41"/>
        <end position="59"/>
    </location>
</feature>
<sequence>MGSPRQPLNPHQLPTDGHSPANGHAARAGGFASSQLGLYTAAQPQPSSSRPPAAHQSRAIPSDTEPQSGLHSSNQALPAKHRSPSGQQYIPYRAAYSTSHIPSTCPSPASESQIHASEQQPVAAVSNSNYHTLDDATWPGHESPPAYISTSYQDPPIIGDLLERTEVKDGRVEVNLDAKAAHRLSTLNVYPSAELPTSTPQPYVLQEPWKIRLNVVIQVVGSRGDVQPFVALGNELQKHGHRVRLATHDVFEEFVRSAGLGFYPIGGDPSELMAYMVKNPGLIPSMKSLQRGDIQKKRAMVKDMLQGCWKSCIAPDAKSKDPFVADAIIANPPSFAHVHCAEALGIPVHLMFTMPWTSTKAFPHPLANIRSSSNTDASTANFVSYGIVELLTWQGLGDIINQWRRSIDLEAVPATEGPLIAETLKIPFTYCWSPALVPKPPDWGRHIDVCGFFFRDPPDYKPSDDLDKFLRSGPPPVYIGFGSIVLENAQHMSEVILEAVRTTGVRAIISRGWSKLDGPPDENIFFLGDCPHEWLFQHVAAVVHHGGAGTTACGLLNARPTTIVPFFGDQPFWGNMVAAAKAGPKPIPHKMLDANNLAQAIRYCLTPEAGTAAKAIAEKMRTESGVKKAVDSFHANLPLERMKCDILPDRPACWKIKKDKRSFKISALAAEVLVTEVGLERKSLKLYKNNQIVIENRRWDPITGGASSALGWYSDMAVATADIFVKPYQEYRRNRTESRPGSAHLSAGPSQLRSDVVEFSDGKSERLSGFASRSDTNVSELPPHNRSADQPCFSGTDKKRLQGRPMSPASATGSPESDKERIDVGYGLYRSQSDMNTVQGSSEHSPPSTSSEIVHSSSKGKGKHTAAVVAAASGKSVARWFGTWSKGIFLDVPLAVAEGMRQTPNLYGEKVHEYGKITGWKSGAAFAAKNLGVGLAEGLSDVFVQPVKGGIKDGTLGVIKGLGKGTVGLVTKTGSAGIGVLAYTGQGVYKSIHRSRHAHTRDEIRMLKQLEGTWLLKRHSEVNRGLAIAKYDSL</sequence>
<keyword evidence="6" id="KW-1185">Reference proteome</keyword>
<feature type="region of interest" description="Disordered" evidence="2">
    <location>
        <begin position="98"/>
        <end position="123"/>
    </location>
</feature>
<evidence type="ECO:0000259" key="4">
    <source>
        <dbReference type="Pfam" id="PF06722"/>
    </source>
</evidence>
<dbReference type="Proteomes" id="UP000774617">
    <property type="component" value="Unassembled WGS sequence"/>
</dbReference>
<organism evidence="5 6">
    <name type="scientific">Macrophomina phaseolina</name>
    <dbReference type="NCBI Taxonomy" id="35725"/>
    <lineage>
        <taxon>Eukaryota</taxon>
        <taxon>Fungi</taxon>
        <taxon>Dikarya</taxon>
        <taxon>Ascomycota</taxon>
        <taxon>Pezizomycotina</taxon>
        <taxon>Dothideomycetes</taxon>
        <taxon>Dothideomycetes incertae sedis</taxon>
        <taxon>Botryosphaeriales</taxon>
        <taxon>Botryosphaeriaceae</taxon>
        <taxon>Macrophomina</taxon>
    </lineage>
</organism>
<dbReference type="InterPro" id="IPR010610">
    <property type="entry name" value="EryCIII-like_C"/>
</dbReference>
<feature type="compositionally biased region" description="Polar residues" evidence="2">
    <location>
        <begin position="64"/>
        <end position="76"/>
    </location>
</feature>
<feature type="region of interest" description="Disordered" evidence="2">
    <location>
        <begin position="734"/>
        <end position="820"/>
    </location>
</feature>
<evidence type="ECO:0000313" key="5">
    <source>
        <dbReference type="EMBL" id="KAH7045242.1"/>
    </source>
</evidence>
<dbReference type="InterPro" id="IPR002213">
    <property type="entry name" value="UDP_glucos_trans"/>
</dbReference>
<evidence type="ECO:0000259" key="3">
    <source>
        <dbReference type="Pfam" id="PF03033"/>
    </source>
</evidence>
<dbReference type="InterPro" id="IPR050426">
    <property type="entry name" value="Glycosyltransferase_28"/>
</dbReference>
<keyword evidence="1" id="KW-0808">Transferase</keyword>
<feature type="region of interest" description="Disordered" evidence="2">
    <location>
        <begin position="1"/>
        <end position="86"/>
    </location>
</feature>
<dbReference type="SUPFAM" id="SSF53756">
    <property type="entry name" value="UDP-Glycosyltransferase/glycogen phosphorylase"/>
    <property type="match status" value="1"/>
</dbReference>
<dbReference type="EMBL" id="JAGTJR010000019">
    <property type="protein sequence ID" value="KAH7045242.1"/>
    <property type="molecule type" value="Genomic_DNA"/>
</dbReference>
<name>A0ABQ8G596_9PEZI</name>
<feature type="non-terminal residue" evidence="5">
    <location>
        <position position="1034"/>
    </location>
</feature>
<comment type="caution">
    <text evidence="5">The sequence shown here is derived from an EMBL/GenBank/DDBJ whole genome shotgun (WGS) entry which is preliminary data.</text>
</comment>
<gene>
    <name evidence="5" type="ORF">B0J12DRAFT_670012</name>
</gene>
<feature type="compositionally biased region" description="Low complexity" evidence="2">
    <location>
        <begin position="841"/>
        <end position="852"/>
    </location>
</feature>
<evidence type="ECO:0000313" key="6">
    <source>
        <dbReference type="Proteomes" id="UP000774617"/>
    </source>
</evidence>
<dbReference type="InterPro" id="IPR004276">
    <property type="entry name" value="GlycoTrans_28_N"/>
</dbReference>